<name>A0A158D8Q2_9BURK</name>
<dbReference type="STRING" id="1777140.AWB79_06663"/>
<evidence type="ECO:0000313" key="2">
    <source>
        <dbReference type="EMBL" id="SAK91052.1"/>
    </source>
</evidence>
<evidence type="ECO:0000313" key="3">
    <source>
        <dbReference type="Proteomes" id="UP000054851"/>
    </source>
</evidence>
<dbReference type="PANTHER" id="PTHR33164:SF43">
    <property type="entry name" value="HTH-TYPE TRANSCRIPTIONAL REPRESSOR YETL"/>
    <property type="match status" value="1"/>
</dbReference>
<feature type="domain" description="HTH marR-type" evidence="1">
    <location>
        <begin position="1"/>
        <end position="142"/>
    </location>
</feature>
<dbReference type="SMART" id="SM00347">
    <property type="entry name" value="HTH_MARR"/>
    <property type="match status" value="1"/>
</dbReference>
<dbReference type="InterPro" id="IPR000835">
    <property type="entry name" value="HTH_MarR-typ"/>
</dbReference>
<sequence length="142" mass="16053">MVNRMFDRCLYFNTTALARTLEREWSKAFKPFGLTPSQAFMLRAIVERPGQLQGALAEELAISRPTATRTLDGLQRLGLVERWSTGRDGRESAIHPTDSAHALIRRIGAASAEITRRMKRKLGNARFEDTVSSVRHIRTTLE</sequence>
<evidence type="ECO:0000259" key="1">
    <source>
        <dbReference type="PROSITE" id="PS50995"/>
    </source>
</evidence>
<dbReference type="AlphaFoldDB" id="A0A158D8Q2"/>
<dbReference type="Pfam" id="PF12802">
    <property type="entry name" value="MarR_2"/>
    <property type="match status" value="1"/>
</dbReference>
<reference evidence="2" key="1">
    <citation type="submission" date="2016-01" db="EMBL/GenBank/DDBJ databases">
        <authorList>
            <person name="Peeters C."/>
        </authorList>
    </citation>
    <scope>NUCLEOTIDE SEQUENCE</scope>
    <source>
        <strain evidence="2">LMG 29322</strain>
    </source>
</reference>
<dbReference type="PRINTS" id="PR00598">
    <property type="entry name" value="HTHMARR"/>
</dbReference>
<comment type="caution">
    <text evidence="2">The sequence shown here is derived from an EMBL/GenBank/DDBJ whole genome shotgun (WGS) entry which is preliminary data.</text>
</comment>
<dbReference type="InterPro" id="IPR039422">
    <property type="entry name" value="MarR/SlyA-like"/>
</dbReference>
<dbReference type="GO" id="GO:0003700">
    <property type="term" value="F:DNA-binding transcription factor activity"/>
    <property type="evidence" value="ECO:0007669"/>
    <property type="project" value="InterPro"/>
</dbReference>
<proteinExistence type="predicted"/>
<dbReference type="SUPFAM" id="SSF46785">
    <property type="entry name" value="Winged helix' DNA-binding domain"/>
    <property type="match status" value="1"/>
</dbReference>
<keyword evidence="3" id="KW-1185">Reference proteome</keyword>
<dbReference type="Gene3D" id="1.10.10.10">
    <property type="entry name" value="Winged helix-like DNA-binding domain superfamily/Winged helix DNA-binding domain"/>
    <property type="match status" value="1"/>
</dbReference>
<accession>A0A158D8Q2</accession>
<dbReference type="PANTHER" id="PTHR33164">
    <property type="entry name" value="TRANSCRIPTIONAL REGULATOR, MARR FAMILY"/>
    <property type="match status" value="1"/>
</dbReference>
<dbReference type="InterPro" id="IPR036390">
    <property type="entry name" value="WH_DNA-bd_sf"/>
</dbReference>
<organism evidence="2 3">
    <name type="scientific">Caballeronia hypogeia</name>
    <dbReference type="NCBI Taxonomy" id="1777140"/>
    <lineage>
        <taxon>Bacteria</taxon>
        <taxon>Pseudomonadati</taxon>
        <taxon>Pseudomonadota</taxon>
        <taxon>Betaproteobacteria</taxon>
        <taxon>Burkholderiales</taxon>
        <taxon>Burkholderiaceae</taxon>
        <taxon>Caballeronia</taxon>
    </lineage>
</organism>
<dbReference type="EMBL" id="FCOA02000037">
    <property type="protein sequence ID" value="SAK91052.1"/>
    <property type="molecule type" value="Genomic_DNA"/>
</dbReference>
<dbReference type="PROSITE" id="PS50995">
    <property type="entry name" value="HTH_MARR_2"/>
    <property type="match status" value="1"/>
</dbReference>
<protein>
    <submittedName>
        <fullName evidence="2">MarR family transcriptional regulator</fullName>
    </submittedName>
</protein>
<dbReference type="GO" id="GO:0006950">
    <property type="term" value="P:response to stress"/>
    <property type="evidence" value="ECO:0007669"/>
    <property type="project" value="TreeGrafter"/>
</dbReference>
<gene>
    <name evidence="2" type="ORF">AWB79_06663</name>
</gene>
<dbReference type="Proteomes" id="UP000054851">
    <property type="component" value="Unassembled WGS sequence"/>
</dbReference>
<dbReference type="InterPro" id="IPR036388">
    <property type="entry name" value="WH-like_DNA-bd_sf"/>
</dbReference>